<name>A0A543DR18_9PSEU</name>
<feature type="transmembrane region" description="Helical" evidence="7">
    <location>
        <begin position="402"/>
        <end position="423"/>
    </location>
</feature>
<dbReference type="SUPFAM" id="SSF103473">
    <property type="entry name" value="MFS general substrate transporter"/>
    <property type="match status" value="1"/>
</dbReference>
<comment type="caution">
    <text evidence="9">The sequence shown here is derived from an EMBL/GenBank/DDBJ whole genome shotgun (WGS) entry which is preliminary data.</text>
</comment>
<dbReference type="PANTHER" id="PTHR42718">
    <property type="entry name" value="MAJOR FACILITATOR SUPERFAMILY MULTIDRUG TRANSPORTER MFSC"/>
    <property type="match status" value="1"/>
</dbReference>
<evidence type="ECO:0000256" key="3">
    <source>
        <dbReference type="ARBA" id="ARBA00022475"/>
    </source>
</evidence>
<dbReference type="PROSITE" id="PS50850">
    <property type="entry name" value="MFS"/>
    <property type="match status" value="1"/>
</dbReference>
<dbReference type="GO" id="GO:0005886">
    <property type="term" value="C:plasma membrane"/>
    <property type="evidence" value="ECO:0007669"/>
    <property type="project" value="UniProtKB-SubCell"/>
</dbReference>
<dbReference type="InterPro" id="IPR004638">
    <property type="entry name" value="EmrB-like"/>
</dbReference>
<comment type="subcellular location">
    <subcellularLocation>
        <location evidence="1">Cell membrane</location>
        <topology evidence="1">Multi-pass membrane protein</topology>
    </subcellularLocation>
</comment>
<feature type="transmembrane region" description="Helical" evidence="7">
    <location>
        <begin position="57"/>
        <end position="74"/>
    </location>
</feature>
<feature type="transmembrane region" description="Helical" evidence="7">
    <location>
        <begin position="207"/>
        <end position="226"/>
    </location>
</feature>
<feature type="transmembrane region" description="Helical" evidence="7">
    <location>
        <begin position="274"/>
        <end position="295"/>
    </location>
</feature>
<evidence type="ECO:0000313" key="10">
    <source>
        <dbReference type="Proteomes" id="UP000315677"/>
    </source>
</evidence>
<dbReference type="InterPro" id="IPR036259">
    <property type="entry name" value="MFS_trans_sf"/>
</dbReference>
<evidence type="ECO:0000256" key="2">
    <source>
        <dbReference type="ARBA" id="ARBA00022448"/>
    </source>
</evidence>
<dbReference type="PANTHER" id="PTHR42718:SF46">
    <property type="entry name" value="BLR6921 PROTEIN"/>
    <property type="match status" value="1"/>
</dbReference>
<dbReference type="PRINTS" id="PR01036">
    <property type="entry name" value="TCRTETB"/>
</dbReference>
<evidence type="ECO:0000259" key="8">
    <source>
        <dbReference type="PROSITE" id="PS50850"/>
    </source>
</evidence>
<dbReference type="Proteomes" id="UP000315677">
    <property type="component" value="Unassembled WGS sequence"/>
</dbReference>
<feature type="transmembrane region" description="Helical" evidence="7">
    <location>
        <begin position="12"/>
        <end position="37"/>
    </location>
</feature>
<keyword evidence="2" id="KW-0813">Transport</keyword>
<dbReference type="GO" id="GO:0022857">
    <property type="term" value="F:transmembrane transporter activity"/>
    <property type="evidence" value="ECO:0007669"/>
    <property type="project" value="InterPro"/>
</dbReference>
<gene>
    <name evidence="9" type="ORF">FB558_4324</name>
</gene>
<dbReference type="Gene3D" id="1.20.1250.20">
    <property type="entry name" value="MFS general substrate transporter like domains"/>
    <property type="match status" value="1"/>
</dbReference>
<dbReference type="InterPro" id="IPR020846">
    <property type="entry name" value="MFS_dom"/>
</dbReference>
<dbReference type="Gene3D" id="1.20.1720.10">
    <property type="entry name" value="Multidrug resistance protein D"/>
    <property type="match status" value="1"/>
</dbReference>
<feature type="transmembrane region" description="Helical" evidence="7">
    <location>
        <begin position="139"/>
        <end position="163"/>
    </location>
</feature>
<keyword evidence="5 7" id="KW-1133">Transmembrane helix</keyword>
<accession>A0A543DR18</accession>
<evidence type="ECO:0000256" key="5">
    <source>
        <dbReference type="ARBA" id="ARBA00022989"/>
    </source>
</evidence>
<feature type="domain" description="Major facilitator superfamily (MFS) profile" evidence="8">
    <location>
        <begin position="15"/>
        <end position="466"/>
    </location>
</feature>
<evidence type="ECO:0000256" key="7">
    <source>
        <dbReference type="SAM" id="Phobius"/>
    </source>
</evidence>
<feature type="transmembrane region" description="Helical" evidence="7">
    <location>
        <begin position="337"/>
        <end position="356"/>
    </location>
</feature>
<keyword evidence="6 7" id="KW-0472">Membrane</keyword>
<feature type="transmembrane region" description="Helical" evidence="7">
    <location>
        <begin position="362"/>
        <end position="390"/>
    </location>
</feature>
<dbReference type="OrthoDB" id="5168668at2"/>
<sequence length="476" mass="48788">MTGPPERIDAPLVRTAFVLVLGTFMATMDATVVTVGIDTLTADLGASITDVQWVTTAYLLAVVAAVPASGWLVDRFGGRRTWIGAVLVFLAGSVLCGLAWSPASLIVFRVLQGLGGGLLPPTGQTLLARAAGPGRIGRIISIVGVVPLLSPVFGPVIGGAILGVAHWSWLFYVNLPIGLVGVLLALRHVPRDAPATAGALLDVRGTVLLSPGIAVLVFGLTGFAHGQAVPPVVSWGALAVGAGMLAGFAVHALRHRGVPLLDPRLLSRPPFGAAALALLVLGASVYGAMFLLPLYLQSGRGMTPWEAGLLLVPQGVGAAAGSVVVSRIVDRVAPRTLVCAGVALVALGTVVFTQLASEPPAALIAASLVVRGLGSSMISAPVMALVYSALERAVIPRAASALNLLSTIGGSVGTALLAVILQTRLAAREPLGTAGVTWAFADAFWWVLGFCVVALLGVSRLPRRSLRERGTAGRRR</sequence>
<dbReference type="RefSeq" id="WP_142056126.1">
    <property type="nucleotide sequence ID" value="NZ_VFPA01000002.1"/>
</dbReference>
<dbReference type="EMBL" id="VFPA01000002">
    <property type="protein sequence ID" value="TQM11754.1"/>
    <property type="molecule type" value="Genomic_DNA"/>
</dbReference>
<reference evidence="9 10" key="1">
    <citation type="submission" date="2019-06" db="EMBL/GenBank/DDBJ databases">
        <title>Sequencing the genomes of 1000 actinobacteria strains.</title>
        <authorList>
            <person name="Klenk H.-P."/>
        </authorList>
    </citation>
    <scope>NUCLEOTIDE SEQUENCE [LARGE SCALE GENOMIC DNA]</scope>
    <source>
        <strain evidence="9 10">DSM 45301</strain>
    </source>
</reference>
<keyword evidence="4 7" id="KW-0812">Transmembrane</keyword>
<feature type="transmembrane region" description="Helical" evidence="7">
    <location>
        <begin position="169"/>
        <end position="186"/>
    </location>
</feature>
<keyword evidence="3" id="KW-1003">Cell membrane</keyword>
<evidence type="ECO:0000313" key="9">
    <source>
        <dbReference type="EMBL" id="TQM11754.1"/>
    </source>
</evidence>
<dbReference type="AlphaFoldDB" id="A0A543DR18"/>
<organism evidence="9 10">
    <name type="scientific">Pseudonocardia kunmingensis</name>
    <dbReference type="NCBI Taxonomy" id="630975"/>
    <lineage>
        <taxon>Bacteria</taxon>
        <taxon>Bacillati</taxon>
        <taxon>Actinomycetota</taxon>
        <taxon>Actinomycetes</taxon>
        <taxon>Pseudonocardiales</taxon>
        <taxon>Pseudonocardiaceae</taxon>
        <taxon>Pseudonocardia</taxon>
    </lineage>
</organism>
<dbReference type="Pfam" id="PF07690">
    <property type="entry name" value="MFS_1"/>
    <property type="match status" value="1"/>
</dbReference>
<evidence type="ECO:0000256" key="4">
    <source>
        <dbReference type="ARBA" id="ARBA00022692"/>
    </source>
</evidence>
<feature type="transmembrane region" description="Helical" evidence="7">
    <location>
        <begin position="81"/>
        <end position="100"/>
    </location>
</feature>
<dbReference type="NCBIfam" id="TIGR00711">
    <property type="entry name" value="efflux_EmrB"/>
    <property type="match status" value="1"/>
</dbReference>
<evidence type="ECO:0000256" key="6">
    <source>
        <dbReference type="ARBA" id="ARBA00023136"/>
    </source>
</evidence>
<feature type="transmembrane region" description="Helical" evidence="7">
    <location>
        <begin position="443"/>
        <end position="461"/>
    </location>
</feature>
<proteinExistence type="predicted"/>
<feature type="transmembrane region" description="Helical" evidence="7">
    <location>
        <begin position="232"/>
        <end position="253"/>
    </location>
</feature>
<keyword evidence="10" id="KW-1185">Reference proteome</keyword>
<dbReference type="InterPro" id="IPR011701">
    <property type="entry name" value="MFS"/>
</dbReference>
<protein>
    <submittedName>
        <fullName evidence="9">EmrB/QacA subfamily drug resistance transporter</fullName>
    </submittedName>
</protein>
<evidence type="ECO:0000256" key="1">
    <source>
        <dbReference type="ARBA" id="ARBA00004651"/>
    </source>
</evidence>